<proteinExistence type="predicted"/>
<evidence type="ECO:0000256" key="1">
    <source>
        <dbReference type="SAM" id="MobiDB-lite"/>
    </source>
</evidence>
<accession>A0A3S5B7C0</accession>
<feature type="region of interest" description="Disordered" evidence="1">
    <location>
        <begin position="20"/>
        <end position="57"/>
    </location>
</feature>
<evidence type="ECO:0000313" key="2">
    <source>
        <dbReference type="EMBL" id="VEL38556.1"/>
    </source>
</evidence>
<organism evidence="2 3">
    <name type="scientific">Protopolystoma xenopodis</name>
    <dbReference type="NCBI Taxonomy" id="117903"/>
    <lineage>
        <taxon>Eukaryota</taxon>
        <taxon>Metazoa</taxon>
        <taxon>Spiralia</taxon>
        <taxon>Lophotrochozoa</taxon>
        <taxon>Platyhelminthes</taxon>
        <taxon>Monogenea</taxon>
        <taxon>Polyopisthocotylea</taxon>
        <taxon>Polystomatidea</taxon>
        <taxon>Polystomatidae</taxon>
        <taxon>Protopolystoma</taxon>
    </lineage>
</organism>
<dbReference type="Proteomes" id="UP000784294">
    <property type="component" value="Unassembled WGS sequence"/>
</dbReference>
<reference evidence="2" key="1">
    <citation type="submission" date="2018-11" db="EMBL/GenBank/DDBJ databases">
        <authorList>
            <consortium name="Pathogen Informatics"/>
        </authorList>
    </citation>
    <scope>NUCLEOTIDE SEQUENCE</scope>
</reference>
<sequence>MQCSSHVVADLVNEAVHGERKIGPDGARDIPCPVGGLSQPQLDATRNSSGVQVQGLSANKEEPRPLGYLTLKIKQDYQSKTGRNAFDLLFTMSHLMNTANNSILRTLNSVSNLVSPFKDKRVAFCYPPIAILISIVFSVSGKYFRFLAFSFICLEWFFH</sequence>
<comment type="caution">
    <text evidence="2">The sequence shown here is derived from an EMBL/GenBank/DDBJ whole genome shotgun (WGS) entry which is preliminary data.</text>
</comment>
<name>A0A3S5B7C0_9PLAT</name>
<dbReference type="AlphaFoldDB" id="A0A3S5B7C0"/>
<evidence type="ECO:0000313" key="3">
    <source>
        <dbReference type="Proteomes" id="UP000784294"/>
    </source>
</evidence>
<gene>
    <name evidence="2" type="ORF">PXEA_LOCUS31996</name>
</gene>
<dbReference type="EMBL" id="CAAALY010258257">
    <property type="protein sequence ID" value="VEL38556.1"/>
    <property type="molecule type" value="Genomic_DNA"/>
</dbReference>
<keyword evidence="3" id="KW-1185">Reference proteome</keyword>
<feature type="compositionally biased region" description="Polar residues" evidence="1">
    <location>
        <begin position="38"/>
        <end position="57"/>
    </location>
</feature>
<protein>
    <submittedName>
        <fullName evidence="2">Uncharacterized protein</fullName>
    </submittedName>
</protein>